<evidence type="ECO:0008006" key="16">
    <source>
        <dbReference type="Google" id="ProtNLM"/>
    </source>
</evidence>
<keyword evidence="7" id="KW-0630">Potassium</keyword>
<comment type="catalytic activity">
    <reaction evidence="12">
        <text>K(+)(in) = K(+)(out)</text>
        <dbReference type="Rhea" id="RHEA:29463"/>
        <dbReference type="ChEBI" id="CHEBI:29103"/>
    </reaction>
</comment>
<feature type="transmembrane region" description="Helical" evidence="13">
    <location>
        <begin position="140"/>
        <end position="165"/>
    </location>
</feature>
<feature type="transmembrane region" description="Helical" evidence="13">
    <location>
        <begin position="92"/>
        <end position="120"/>
    </location>
</feature>
<evidence type="ECO:0000313" key="14">
    <source>
        <dbReference type="EMBL" id="AFU69649.1"/>
    </source>
</evidence>
<dbReference type="eggNOG" id="COG3548">
    <property type="taxonomic scope" value="Bacteria"/>
</dbReference>
<evidence type="ECO:0000256" key="1">
    <source>
        <dbReference type="ARBA" id="ARBA00004141"/>
    </source>
</evidence>
<evidence type="ECO:0000256" key="11">
    <source>
        <dbReference type="ARBA" id="ARBA00023303"/>
    </source>
</evidence>
<dbReference type="HOGENOM" id="CLU_093496_0_0_10"/>
<dbReference type="RefSeq" id="WP_015025206.1">
    <property type="nucleotide sequence ID" value="NC_018721.1"/>
</dbReference>
<dbReference type="GO" id="GO:0005267">
    <property type="term" value="F:potassium channel activity"/>
    <property type="evidence" value="ECO:0007669"/>
    <property type="project" value="UniProtKB-KW"/>
</dbReference>
<keyword evidence="6" id="KW-0631">Potassium channel</keyword>
<name>K4IH17_PSYTT</name>
<keyword evidence="11" id="KW-0407">Ion channel</keyword>
<feature type="transmembrane region" description="Helical" evidence="13">
    <location>
        <begin position="62"/>
        <end position="80"/>
    </location>
</feature>
<sequence length="234" mass="26720">MTKTESEKANFPIDRGFTMRGIEITRLETFMDAAFAFAITMLVISVGTIPENYSELIISLKEIPACLCSFFIIMIFWFSHRTWSRRYGLEDMYTIVLSIGLIFILLVFMYPLRLIFSALFTGLSNGWLPSKFNVTSTSELIGLYAIYGSGLFVMAGILFLLYFRAFSKRNLLKLNQFEINKTKSKLIFLGAVSFTGFIAAILALILSEDLASWSALTYLTIPFFAIFINRFYKK</sequence>
<keyword evidence="10 13" id="KW-0472">Membrane</keyword>
<reference evidence="14" key="2">
    <citation type="submission" date="2012-09" db="EMBL/GenBank/DDBJ databases">
        <title>The complete sequence of Psychroflexus torquis an extreme psychrophile from sea-ice that is stimulated by light.</title>
        <authorList>
            <person name="Feng S."/>
            <person name="Powell S.M."/>
            <person name="Bowman J.P."/>
        </authorList>
    </citation>
    <scope>NUCLEOTIDE SEQUENCE [LARGE SCALE GENOMIC DNA]</scope>
    <source>
        <strain evidence="14">ATCC 700755</strain>
    </source>
</reference>
<dbReference type="InterPro" id="IPR010617">
    <property type="entry name" value="TMEM175-like"/>
</dbReference>
<evidence type="ECO:0000256" key="9">
    <source>
        <dbReference type="ARBA" id="ARBA00023065"/>
    </source>
</evidence>
<dbReference type="GO" id="GO:0016020">
    <property type="term" value="C:membrane"/>
    <property type="evidence" value="ECO:0007669"/>
    <property type="project" value="UniProtKB-SubCell"/>
</dbReference>
<evidence type="ECO:0000256" key="13">
    <source>
        <dbReference type="SAM" id="Phobius"/>
    </source>
</evidence>
<evidence type="ECO:0000256" key="3">
    <source>
        <dbReference type="ARBA" id="ARBA00022448"/>
    </source>
</evidence>
<evidence type="ECO:0000256" key="6">
    <source>
        <dbReference type="ARBA" id="ARBA00022826"/>
    </source>
</evidence>
<evidence type="ECO:0000256" key="10">
    <source>
        <dbReference type="ARBA" id="ARBA00023136"/>
    </source>
</evidence>
<evidence type="ECO:0000256" key="2">
    <source>
        <dbReference type="ARBA" id="ARBA00006920"/>
    </source>
</evidence>
<keyword evidence="15" id="KW-1185">Reference proteome</keyword>
<organism evidence="14 15">
    <name type="scientific">Psychroflexus torquis (strain ATCC 700755 / CIP 106069 / ACAM 623)</name>
    <dbReference type="NCBI Taxonomy" id="313595"/>
    <lineage>
        <taxon>Bacteria</taxon>
        <taxon>Pseudomonadati</taxon>
        <taxon>Bacteroidota</taxon>
        <taxon>Flavobacteriia</taxon>
        <taxon>Flavobacteriales</taxon>
        <taxon>Flavobacteriaceae</taxon>
        <taxon>Psychroflexus</taxon>
    </lineage>
</organism>
<dbReference type="AlphaFoldDB" id="K4IH17"/>
<dbReference type="GO" id="GO:0015252">
    <property type="term" value="F:proton channel activity"/>
    <property type="evidence" value="ECO:0007669"/>
    <property type="project" value="InterPro"/>
</dbReference>
<evidence type="ECO:0000313" key="15">
    <source>
        <dbReference type="Proteomes" id="UP000008514"/>
    </source>
</evidence>
<feature type="transmembrane region" description="Helical" evidence="13">
    <location>
        <begin position="186"/>
        <end position="206"/>
    </location>
</feature>
<evidence type="ECO:0000256" key="7">
    <source>
        <dbReference type="ARBA" id="ARBA00022958"/>
    </source>
</evidence>
<evidence type="ECO:0000256" key="5">
    <source>
        <dbReference type="ARBA" id="ARBA00022692"/>
    </source>
</evidence>
<keyword evidence="4" id="KW-0633">Potassium transport</keyword>
<dbReference type="KEGG" id="ptq:P700755_002947"/>
<keyword evidence="9" id="KW-0406">Ion transport</keyword>
<dbReference type="EMBL" id="CP003879">
    <property type="protein sequence ID" value="AFU69649.1"/>
    <property type="molecule type" value="Genomic_DNA"/>
</dbReference>
<keyword evidence="5 13" id="KW-0812">Transmembrane</keyword>
<dbReference type="Pfam" id="PF06736">
    <property type="entry name" value="TMEM175"/>
    <property type="match status" value="1"/>
</dbReference>
<protein>
    <recommendedName>
        <fullName evidence="16">DUF1211 domain-containing protein</fullName>
    </recommendedName>
</protein>
<evidence type="ECO:0000256" key="8">
    <source>
        <dbReference type="ARBA" id="ARBA00022989"/>
    </source>
</evidence>
<accession>K4IH17</accession>
<comment type="subcellular location">
    <subcellularLocation>
        <location evidence="1">Membrane</location>
        <topology evidence="1">Multi-pass membrane protein</topology>
    </subcellularLocation>
</comment>
<reference evidence="14" key="1">
    <citation type="submission" date="2006-03" db="EMBL/GenBank/DDBJ databases">
        <authorList>
            <person name="Bowman J."/>
            <person name="Ferriera S."/>
            <person name="Johnson J."/>
            <person name="Kravitz S."/>
            <person name="Halpern A."/>
            <person name="Remington K."/>
            <person name="Beeson K."/>
            <person name="Tran B."/>
            <person name="Rogers Y.-H."/>
            <person name="Friedman R."/>
            <person name="Venter J.C."/>
        </authorList>
    </citation>
    <scope>NUCLEOTIDE SEQUENCE [LARGE SCALE GENOMIC DNA]</scope>
    <source>
        <strain evidence="14">ATCC 700755</strain>
    </source>
</reference>
<feature type="transmembrane region" description="Helical" evidence="13">
    <location>
        <begin position="212"/>
        <end position="232"/>
    </location>
</feature>
<dbReference type="Proteomes" id="UP000008514">
    <property type="component" value="Chromosome"/>
</dbReference>
<evidence type="ECO:0000256" key="12">
    <source>
        <dbReference type="ARBA" id="ARBA00034430"/>
    </source>
</evidence>
<keyword evidence="3" id="KW-0813">Transport</keyword>
<keyword evidence="8 13" id="KW-1133">Transmembrane helix</keyword>
<feature type="transmembrane region" description="Helical" evidence="13">
    <location>
        <begin position="29"/>
        <end position="50"/>
    </location>
</feature>
<dbReference type="OrthoDB" id="7626281at2"/>
<evidence type="ECO:0000256" key="4">
    <source>
        <dbReference type="ARBA" id="ARBA00022538"/>
    </source>
</evidence>
<comment type="similarity">
    <text evidence="2">Belongs to the TMEM175 family.</text>
</comment>
<gene>
    <name evidence="14" type="ordered locus">P700755_002947</name>
</gene>
<proteinExistence type="inferred from homology"/>